<dbReference type="InterPro" id="IPR018485">
    <property type="entry name" value="FGGY_C"/>
</dbReference>
<feature type="binding site" evidence="7">
    <location>
        <position position="420"/>
    </location>
    <ligand>
        <name>ATP</name>
        <dbReference type="ChEBI" id="CHEBI:30616"/>
    </ligand>
</feature>
<comment type="similarity">
    <text evidence="1">Belongs to the FGGY kinase family.</text>
</comment>
<dbReference type="PIRSF" id="PIRSF000538">
    <property type="entry name" value="GlpK"/>
    <property type="match status" value="1"/>
</dbReference>
<dbReference type="UniPathway" id="UPA00541">
    <property type="reaction ID" value="UER00602"/>
</dbReference>
<comment type="caution">
    <text evidence="7">Lacks conserved residue(s) required for the propagation of feature annotation.</text>
</comment>
<name>A0A415ERR1_ENTCA</name>
<dbReference type="EC" id="2.7.1.5" evidence="7 8"/>
<evidence type="ECO:0000256" key="6">
    <source>
        <dbReference type="ARBA" id="ARBA00023308"/>
    </source>
</evidence>
<comment type="similarity">
    <text evidence="7">Belongs to the rhamnulokinase family.</text>
</comment>
<dbReference type="GO" id="GO:0019301">
    <property type="term" value="P:rhamnose catabolic process"/>
    <property type="evidence" value="ECO:0007669"/>
    <property type="project" value="UniProtKB-UniRule"/>
</dbReference>
<reference evidence="11 12" key="1">
    <citation type="submission" date="2018-08" db="EMBL/GenBank/DDBJ databases">
        <title>A genome reference for cultivated species of the human gut microbiota.</title>
        <authorList>
            <person name="Zou Y."/>
            <person name="Xue W."/>
            <person name="Luo G."/>
        </authorList>
    </citation>
    <scope>NUCLEOTIDE SEQUENCE [LARGE SCALE GENOMIC DNA]</scope>
    <source>
        <strain evidence="11 12">AF48-16</strain>
    </source>
</reference>
<dbReference type="InterPro" id="IPR013449">
    <property type="entry name" value="Rhamnulokinase"/>
</dbReference>
<dbReference type="GO" id="GO:0008993">
    <property type="term" value="F:rhamnulokinase activity"/>
    <property type="evidence" value="ECO:0007669"/>
    <property type="project" value="UniProtKB-UniRule"/>
</dbReference>
<keyword evidence="7" id="KW-1015">Disulfide bond</keyword>
<feature type="binding site" evidence="7">
    <location>
        <begin position="28"/>
        <end position="32"/>
    </location>
    <ligand>
        <name>ATP</name>
        <dbReference type="ChEBI" id="CHEBI:30616"/>
    </ligand>
</feature>
<accession>A0A415ERR1</accession>
<feature type="disulfide bond" evidence="7">
    <location>
        <begin position="369"/>
        <end position="386"/>
    </location>
</feature>
<dbReference type="InterPro" id="IPR050406">
    <property type="entry name" value="FGGY_Carb_Kinase"/>
</dbReference>
<evidence type="ECO:0000256" key="4">
    <source>
        <dbReference type="ARBA" id="ARBA00022777"/>
    </source>
</evidence>
<protein>
    <recommendedName>
        <fullName evidence="7 8">Rhamnulokinase</fullName>
        <shortName evidence="7">RhaB</shortName>
        <ecNumber evidence="7 8">2.7.1.5</ecNumber>
    </recommendedName>
    <alternativeName>
        <fullName evidence="7">ATP:L-rhamnulose phosphotransferase</fullName>
    </alternativeName>
    <alternativeName>
        <fullName evidence="7">L-rhamnulose 1-kinase</fullName>
    </alternativeName>
    <alternativeName>
        <fullName evidence="7">Rhamnulose kinase</fullName>
    </alternativeName>
</protein>
<gene>
    <name evidence="7 11" type="primary">rhaB</name>
    <name evidence="11" type="ORF">DW084_11460</name>
</gene>
<evidence type="ECO:0000313" key="12">
    <source>
        <dbReference type="Proteomes" id="UP000286288"/>
    </source>
</evidence>
<dbReference type="SUPFAM" id="SSF53067">
    <property type="entry name" value="Actin-like ATPase domain"/>
    <property type="match status" value="2"/>
</dbReference>
<dbReference type="Proteomes" id="UP000286288">
    <property type="component" value="Unassembled WGS sequence"/>
</dbReference>
<proteinExistence type="inferred from homology"/>
<feature type="active site" description="Proton acceptor" evidence="7">
    <location>
        <position position="252"/>
    </location>
</feature>
<keyword evidence="7" id="KW-0460">Magnesium</keyword>
<dbReference type="InterPro" id="IPR000577">
    <property type="entry name" value="Carb_kinase_FGGY"/>
</dbReference>
<evidence type="ECO:0000256" key="7">
    <source>
        <dbReference type="HAMAP-Rule" id="MF_01535"/>
    </source>
</evidence>
<evidence type="ECO:0000256" key="2">
    <source>
        <dbReference type="ARBA" id="ARBA00022679"/>
    </source>
</evidence>
<keyword evidence="4 7" id="KW-0418">Kinase</keyword>
<dbReference type="PANTHER" id="PTHR43095">
    <property type="entry name" value="SUGAR KINASE"/>
    <property type="match status" value="1"/>
</dbReference>
<evidence type="ECO:0000256" key="1">
    <source>
        <dbReference type="ARBA" id="ARBA00009156"/>
    </source>
</evidence>
<comment type="catalytic activity">
    <reaction evidence="7">
        <text>L-rhamnulose + ATP = L-rhamnulose 1-phosphate + ADP + H(+)</text>
        <dbReference type="Rhea" id="RHEA:20117"/>
        <dbReference type="ChEBI" id="CHEBI:15378"/>
        <dbReference type="ChEBI" id="CHEBI:17897"/>
        <dbReference type="ChEBI" id="CHEBI:30616"/>
        <dbReference type="ChEBI" id="CHEBI:58313"/>
        <dbReference type="ChEBI" id="CHEBI:456216"/>
        <dbReference type="EC" id="2.7.1.5"/>
    </reaction>
</comment>
<keyword evidence="6 7" id="KW-0684">Rhamnose metabolism</keyword>
<dbReference type="AlphaFoldDB" id="A0A415ERR1"/>
<feature type="binding site" evidence="7">
    <location>
        <position position="96"/>
    </location>
    <ligand>
        <name>substrate</name>
    </ligand>
</feature>
<dbReference type="PANTHER" id="PTHR43095:SF5">
    <property type="entry name" value="XYLULOSE KINASE"/>
    <property type="match status" value="1"/>
</dbReference>
<dbReference type="Pfam" id="PF00370">
    <property type="entry name" value="FGGY_N"/>
    <property type="match status" value="1"/>
</dbReference>
<feature type="domain" description="Carbohydrate kinase FGGY N-terminal" evidence="9">
    <location>
        <begin position="21"/>
        <end position="259"/>
    </location>
</feature>
<feature type="domain" description="Carbohydrate kinase FGGY C-terminal" evidence="10">
    <location>
        <begin position="269"/>
        <end position="459"/>
    </location>
</feature>
<dbReference type="NCBIfam" id="TIGR02627">
    <property type="entry name" value="rhamnulo_kin"/>
    <property type="match status" value="1"/>
</dbReference>
<dbReference type="Pfam" id="PF02782">
    <property type="entry name" value="FGGY_C"/>
    <property type="match status" value="1"/>
</dbReference>
<dbReference type="Gene3D" id="3.30.420.40">
    <property type="match status" value="2"/>
</dbReference>
<evidence type="ECO:0000259" key="10">
    <source>
        <dbReference type="Pfam" id="PF02782"/>
    </source>
</evidence>
<keyword evidence="2 7" id="KW-0808">Transferase</keyword>
<dbReference type="HAMAP" id="MF_01535">
    <property type="entry name" value="Rhamnulokinase"/>
    <property type="match status" value="1"/>
</dbReference>
<comment type="cofactor">
    <cofactor evidence="7">
        <name>Mg(2+)</name>
        <dbReference type="ChEBI" id="CHEBI:18420"/>
    </cofactor>
</comment>
<dbReference type="InterPro" id="IPR018484">
    <property type="entry name" value="FGGY_N"/>
</dbReference>
<evidence type="ECO:0000259" key="9">
    <source>
        <dbReference type="Pfam" id="PF00370"/>
    </source>
</evidence>
<dbReference type="GO" id="GO:0005524">
    <property type="term" value="F:ATP binding"/>
    <property type="evidence" value="ECO:0007669"/>
    <property type="project" value="UniProtKB-KW"/>
</dbReference>
<comment type="caution">
    <text evidence="11">The sequence shown here is derived from an EMBL/GenBank/DDBJ whole genome shotgun (WGS) entry which is preliminary data.</text>
</comment>
<dbReference type="CDD" id="cd07771">
    <property type="entry name" value="ASKHA_NBD_FGGY_RhaB-like"/>
    <property type="match status" value="1"/>
</dbReference>
<sequence>MNCNRFIFKQDNERWRPVNTFIAIDIGASSGRLMLSRWENEQITLEEIHRFKNGFRPHEGFDRWAIDYLIQEILVGLQKVKQAGINDCFVGIDTWAVDYCLIDQTGERLGDPVAYRDSRTNDAIATFGQRYSLQKLYEKTGIQLQPFNTIFQLATEEAQLLQKADKLLLIPDYLGYVFTGKMVTEKTNASTMQLLNANTQTWDAELLAEIGVTEGLFPPLVDAGTVLGALQTQKFPAYDLPQATFVTVASHDTASAIIGTPGEGADWGYISSGTWSLLGIETKVPNVSLAAFDENYTNEWGAHNTIRFLKNIMGMWLIQEVARQQDYQYSYAELAELAQATPAFQQFVDVNDPRFLNPENMITELQAYCRETQQKVPETAGELARCVYDNLALCYASELQKLEQLTGTTSKLQKLHIVGGGSNNRFLNQLTADAAQLTIEAGPSEGTAIGNLLMQMMSAGIFTSLVEARRAVKHSFPCSVHEPQPFDHKILSNYQRFIEGVGKK</sequence>
<comment type="pathway">
    <text evidence="7">Carbohydrate degradation; L-rhamnose degradation; glycerone phosphate from L-rhamnose: step 2/3.</text>
</comment>
<feature type="binding site" evidence="7">
    <location>
        <position position="274"/>
    </location>
    <ligand>
        <name>ATP</name>
        <dbReference type="ChEBI" id="CHEBI:30616"/>
    </ligand>
</feature>
<dbReference type="InterPro" id="IPR043129">
    <property type="entry name" value="ATPase_NBD"/>
</dbReference>
<keyword evidence="5 7" id="KW-0067">ATP-binding</keyword>
<dbReference type="EMBL" id="QRMZ01000014">
    <property type="protein sequence ID" value="RHK05928.1"/>
    <property type="molecule type" value="Genomic_DNA"/>
</dbReference>
<evidence type="ECO:0000256" key="5">
    <source>
        <dbReference type="ARBA" id="ARBA00022840"/>
    </source>
</evidence>
<organism evidence="11 12">
    <name type="scientific">Enterococcus casseliflavus</name>
    <name type="common">Enterococcus flavescens</name>
    <dbReference type="NCBI Taxonomy" id="37734"/>
    <lineage>
        <taxon>Bacteria</taxon>
        <taxon>Bacillati</taxon>
        <taxon>Bacillota</taxon>
        <taxon>Bacilli</taxon>
        <taxon>Lactobacillales</taxon>
        <taxon>Enterococcaceae</taxon>
        <taxon>Enterococcus</taxon>
    </lineage>
</organism>
<feature type="binding site" evidence="7">
    <location>
        <begin position="251"/>
        <end position="253"/>
    </location>
    <ligand>
        <name>substrate</name>
    </ligand>
</feature>
<feature type="binding site" evidence="7">
    <location>
        <position position="319"/>
    </location>
    <ligand>
        <name>ATP</name>
        <dbReference type="ChEBI" id="CHEBI:30616"/>
    </ligand>
</feature>
<feature type="binding site" evidence="7">
    <location>
        <position position="311"/>
    </location>
    <ligand>
        <name>substrate</name>
    </ligand>
</feature>
<evidence type="ECO:0000313" key="11">
    <source>
        <dbReference type="EMBL" id="RHK05928.1"/>
    </source>
</evidence>
<keyword evidence="3 7" id="KW-0547">Nucleotide-binding</keyword>
<evidence type="ECO:0000256" key="3">
    <source>
        <dbReference type="ARBA" id="ARBA00022741"/>
    </source>
</evidence>
<evidence type="ECO:0000256" key="8">
    <source>
        <dbReference type="NCBIfam" id="TIGR02627"/>
    </source>
</evidence>
<comment type="function">
    <text evidence="7">Involved in the catabolism of L-rhamnose (6-deoxy-L-mannose). Catalyzes the transfer of the gamma-phosphate group from ATP to the 1-hydroxyl group of L-rhamnulose to yield L-rhamnulose 1-phosphate.</text>
</comment>